<organism evidence="2 3">
    <name type="scientific">Ancylostoma caninum</name>
    <name type="common">Dog hookworm</name>
    <dbReference type="NCBI Taxonomy" id="29170"/>
    <lineage>
        <taxon>Eukaryota</taxon>
        <taxon>Metazoa</taxon>
        <taxon>Ecdysozoa</taxon>
        <taxon>Nematoda</taxon>
        <taxon>Chromadorea</taxon>
        <taxon>Rhabditida</taxon>
        <taxon>Rhabditina</taxon>
        <taxon>Rhabditomorpha</taxon>
        <taxon>Strongyloidea</taxon>
        <taxon>Ancylostomatidae</taxon>
        <taxon>Ancylostomatinae</taxon>
        <taxon>Ancylostoma</taxon>
    </lineage>
</organism>
<dbReference type="EMBL" id="JOJR01000177">
    <property type="protein sequence ID" value="RCN42841.1"/>
    <property type="molecule type" value="Genomic_DNA"/>
</dbReference>
<keyword evidence="3" id="KW-1185">Reference proteome</keyword>
<proteinExistence type="predicted"/>
<feature type="compositionally biased region" description="Polar residues" evidence="1">
    <location>
        <begin position="96"/>
        <end position="111"/>
    </location>
</feature>
<evidence type="ECO:0000313" key="2">
    <source>
        <dbReference type="EMBL" id="RCN42841.1"/>
    </source>
</evidence>
<evidence type="ECO:0000313" key="3">
    <source>
        <dbReference type="Proteomes" id="UP000252519"/>
    </source>
</evidence>
<dbReference type="Proteomes" id="UP000252519">
    <property type="component" value="Unassembled WGS sequence"/>
</dbReference>
<comment type="caution">
    <text evidence="2">The sequence shown here is derived from an EMBL/GenBank/DDBJ whole genome shotgun (WGS) entry which is preliminary data.</text>
</comment>
<dbReference type="AlphaFoldDB" id="A0A368GEP6"/>
<feature type="region of interest" description="Disordered" evidence="1">
    <location>
        <begin position="83"/>
        <end position="111"/>
    </location>
</feature>
<gene>
    <name evidence="2" type="ORF">ANCCAN_11177</name>
</gene>
<evidence type="ECO:0000256" key="1">
    <source>
        <dbReference type="SAM" id="MobiDB-lite"/>
    </source>
</evidence>
<name>A0A368GEP6_ANCCA</name>
<reference evidence="2 3" key="1">
    <citation type="submission" date="2014-10" db="EMBL/GenBank/DDBJ databases">
        <title>Draft genome of the hookworm Ancylostoma caninum.</title>
        <authorList>
            <person name="Mitreva M."/>
        </authorList>
    </citation>
    <scope>NUCLEOTIDE SEQUENCE [LARGE SCALE GENOMIC DNA]</scope>
    <source>
        <strain evidence="2 3">Baltimore</strain>
    </source>
</reference>
<sequence>MANKKPMDVTIRRGLLQIGDRQPVKPTIVAYKFGIAITTWNGLPLCELLTAEEKKAVDSGELKFGSEKLAVDLYDIQLVPNNNSATNTVEEEQHRNGPNNGTVTQAQMGLT</sequence>
<accession>A0A368GEP6</accession>
<dbReference type="OrthoDB" id="10392058at2759"/>
<protein>
    <submittedName>
        <fullName evidence="2">Uncharacterized protein</fullName>
    </submittedName>
</protein>